<sequence length="190" mass="21629">MDKAMRAMWRMKHKAVQKQLNRKAWTLVRDDWHHSRFFLFAVMASRLVKGWLLAMTTLLLGLGGGLFVLFFLVPERFYAEFIALDLAGFMQLRAALKTLLVDFSYQYAPAFGVLLMVMSVWHRYVDRAQSLRAAAGRMASSPLADNRSRALYAGEQGEALAQSIRDNTQAKVVFAEGSKHTGEQKREEKP</sequence>
<comment type="caution">
    <text evidence="2">The sequence shown here is derived from an EMBL/GenBank/DDBJ whole genome shotgun (WGS) entry which is preliminary data.</text>
</comment>
<feature type="transmembrane region" description="Helical" evidence="1">
    <location>
        <begin position="107"/>
        <end position="125"/>
    </location>
</feature>
<feature type="transmembrane region" description="Helical" evidence="1">
    <location>
        <begin position="51"/>
        <end position="73"/>
    </location>
</feature>
<evidence type="ECO:0000313" key="3">
    <source>
        <dbReference type="Proteomes" id="UP001177872"/>
    </source>
</evidence>
<evidence type="ECO:0000256" key="1">
    <source>
        <dbReference type="SAM" id="Phobius"/>
    </source>
</evidence>
<proteinExistence type="predicted"/>
<dbReference type="RefSeq" id="WP_262943195.1">
    <property type="nucleotide sequence ID" value="NZ_JAIQCT010000038.1"/>
</dbReference>
<name>A0ABU0VQW0_9GAMM</name>
<keyword evidence="1" id="KW-0472">Membrane</keyword>
<keyword evidence="1" id="KW-0812">Transmembrane</keyword>
<protein>
    <submittedName>
        <fullName evidence="2">Uncharacterized protein</fullName>
    </submittedName>
</protein>
<organism evidence="2 3">
    <name type="scientific">Serratia ureilytica</name>
    <dbReference type="NCBI Taxonomy" id="300181"/>
    <lineage>
        <taxon>Bacteria</taxon>
        <taxon>Pseudomonadati</taxon>
        <taxon>Pseudomonadota</taxon>
        <taxon>Gammaproteobacteria</taxon>
        <taxon>Enterobacterales</taxon>
        <taxon>Yersiniaceae</taxon>
        <taxon>Serratia</taxon>
    </lineage>
</organism>
<gene>
    <name evidence="2" type="ORF">Q6237_22775</name>
</gene>
<keyword evidence="3" id="KW-1185">Reference proteome</keyword>
<dbReference type="Proteomes" id="UP001177872">
    <property type="component" value="Unassembled WGS sequence"/>
</dbReference>
<dbReference type="EMBL" id="JAVCZN010000014">
    <property type="protein sequence ID" value="MDQ1863811.1"/>
    <property type="molecule type" value="Genomic_DNA"/>
</dbReference>
<accession>A0ABU0VQW0</accession>
<evidence type="ECO:0000313" key="2">
    <source>
        <dbReference type="EMBL" id="MDQ1863811.1"/>
    </source>
</evidence>
<reference evidence="2" key="1">
    <citation type="submission" date="2023-07" db="EMBL/GenBank/DDBJ databases">
        <title>In vitro acaricidal activity of Serratia ureilytica strains isolated from Mimosa pudica nodules againts the dust mite Tyrophagus putrescentiae.</title>
        <authorList>
            <person name="Wong-Villareal A."/>
            <person name="Cerqueda-Garcia D."/>
        </authorList>
    </citation>
    <scope>NUCLEOTIDE SEQUENCE</scope>
    <source>
        <strain evidence="2">UTS2</strain>
    </source>
</reference>
<keyword evidence="1" id="KW-1133">Transmembrane helix</keyword>